<dbReference type="GO" id="GO:0016787">
    <property type="term" value="F:hydrolase activity"/>
    <property type="evidence" value="ECO:0007669"/>
    <property type="project" value="UniProtKB-KW"/>
</dbReference>
<accession>A0A4Y3PE61</accession>
<dbReference type="RefSeq" id="WP_122963500.1">
    <property type="nucleotide sequence ID" value="NZ_BJMH01000009.1"/>
</dbReference>
<dbReference type="InterPro" id="IPR012338">
    <property type="entry name" value="Beta-lactam/transpept-like"/>
</dbReference>
<evidence type="ECO:0000259" key="1">
    <source>
        <dbReference type="Pfam" id="PF00144"/>
    </source>
</evidence>
<dbReference type="PANTHER" id="PTHR46825">
    <property type="entry name" value="D-ALANYL-D-ALANINE-CARBOXYPEPTIDASE/ENDOPEPTIDASE AMPH"/>
    <property type="match status" value="1"/>
</dbReference>
<organism evidence="2 3">
    <name type="scientific">Brevibacillus parabrevis</name>
    <dbReference type="NCBI Taxonomy" id="54914"/>
    <lineage>
        <taxon>Bacteria</taxon>
        <taxon>Bacillati</taxon>
        <taxon>Bacillota</taxon>
        <taxon>Bacilli</taxon>
        <taxon>Bacillales</taxon>
        <taxon>Paenibacillaceae</taxon>
        <taxon>Brevibacillus</taxon>
    </lineage>
</organism>
<dbReference type="EMBL" id="BJMH01000009">
    <property type="protein sequence ID" value="GEB32810.1"/>
    <property type="molecule type" value="Genomic_DNA"/>
</dbReference>
<dbReference type="Gene3D" id="3.40.710.10">
    <property type="entry name" value="DD-peptidase/beta-lactamase superfamily"/>
    <property type="match status" value="1"/>
</dbReference>
<proteinExistence type="predicted"/>
<dbReference type="InterPro" id="IPR050491">
    <property type="entry name" value="AmpC-like"/>
</dbReference>
<dbReference type="Proteomes" id="UP000316882">
    <property type="component" value="Unassembled WGS sequence"/>
</dbReference>
<dbReference type="SUPFAM" id="SSF56601">
    <property type="entry name" value="beta-lactamase/transpeptidase-like"/>
    <property type="match status" value="1"/>
</dbReference>
<feature type="domain" description="Beta-lactamase-related" evidence="1">
    <location>
        <begin position="9"/>
        <end position="324"/>
    </location>
</feature>
<evidence type="ECO:0000313" key="2">
    <source>
        <dbReference type="EMBL" id="GEB32810.1"/>
    </source>
</evidence>
<comment type="caution">
    <text evidence="2">The sequence shown here is derived from an EMBL/GenBank/DDBJ whole genome shotgun (WGS) entry which is preliminary data.</text>
</comment>
<keyword evidence="3" id="KW-1185">Reference proteome</keyword>
<protein>
    <submittedName>
        <fullName evidence="2">Serine hydrolase</fullName>
    </submittedName>
</protein>
<dbReference type="InterPro" id="IPR001466">
    <property type="entry name" value="Beta-lactam-related"/>
</dbReference>
<reference evidence="2 3" key="1">
    <citation type="submission" date="2019-06" db="EMBL/GenBank/DDBJ databases">
        <title>Whole genome shotgun sequence of Brevibacillus parabrevis NBRC 12334.</title>
        <authorList>
            <person name="Hosoyama A."/>
            <person name="Uohara A."/>
            <person name="Ohji S."/>
            <person name="Ichikawa N."/>
        </authorList>
    </citation>
    <scope>NUCLEOTIDE SEQUENCE [LARGE SCALE GENOMIC DNA]</scope>
    <source>
        <strain evidence="2 3">NBRC 12334</strain>
    </source>
</reference>
<name>A0A4Y3PE61_BREPA</name>
<dbReference type="PANTHER" id="PTHR46825:SF9">
    <property type="entry name" value="BETA-LACTAMASE-RELATED DOMAIN-CONTAINING PROTEIN"/>
    <property type="match status" value="1"/>
</dbReference>
<evidence type="ECO:0000313" key="3">
    <source>
        <dbReference type="Proteomes" id="UP000316882"/>
    </source>
</evidence>
<dbReference type="Pfam" id="PF00144">
    <property type="entry name" value="Beta-lactamase"/>
    <property type="match status" value="1"/>
</dbReference>
<dbReference type="AlphaFoldDB" id="A0A4Y3PE61"/>
<sequence>MAVENWPEFEAYVTKRMDEEQIPGIAIAVAKNGTVVYERGFGYADLQTKRPIGPDTLFGCGSVTKSLTVMALLSLVEAGRLSLDDPVCAHLPEFKLCGMDDPGMVKVHHLMSHTSGLPPLPRKPEINRLEDHLTYIAGQEHELLGKPGEYFSYSNDAFLLQGAIIERLTNRLYRRFVTETILSPLGMHRSTYSLEEIAKMADVSVPYMKNNETGKLEAVPWPSLGNYEVGGGLRSTVNDLLRYGAAFVGGENPVASEELLRKMWQPVHQVGRKQFYGLALEIVPDYSGVTLVSHGGSQQGVSSCFGFVPEQGLVAAVLINATDMPAGDIWLAAVNQALGLPLTQKASQEPHYTATKEQLEKLAGTYQSREGGSLQIELAQDKPTLVFGGERYDLRASDSQTLVMEKDEYPIRFFANDDEQAWAAFFGFRMWTRQEKGRKA</sequence>
<keyword evidence="2" id="KW-0378">Hydrolase</keyword>
<gene>
    <name evidence="2" type="ORF">BPA01_23900</name>
</gene>